<dbReference type="Gene3D" id="3.30.70.100">
    <property type="match status" value="1"/>
</dbReference>
<organism evidence="1 2">
    <name type="scientific">Bacillus yapensis</name>
    <dbReference type="NCBI Taxonomy" id="2492960"/>
    <lineage>
        <taxon>Bacteria</taxon>
        <taxon>Bacillati</taxon>
        <taxon>Bacillota</taxon>
        <taxon>Bacilli</taxon>
        <taxon>Bacillales</taxon>
        <taxon>Bacillaceae</taxon>
        <taxon>Bacillus</taxon>
    </lineage>
</organism>
<proteinExistence type="predicted"/>
<dbReference type="RefSeq" id="WP_126408639.1">
    <property type="nucleotide sequence ID" value="NZ_RXNT01000007.1"/>
</dbReference>
<dbReference type="EMBL" id="RXNT01000007">
    <property type="protein sequence ID" value="RTR31940.1"/>
    <property type="molecule type" value="Genomic_DNA"/>
</dbReference>
<evidence type="ECO:0000313" key="1">
    <source>
        <dbReference type="EMBL" id="RTR31940.1"/>
    </source>
</evidence>
<dbReference type="InterPro" id="IPR011008">
    <property type="entry name" value="Dimeric_a/b-barrel"/>
</dbReference>
<name>A0A3S0LC47_9BACI</name>
<comment type="caution">
    <text evidence="1">The sequence shown here is derived from an EMBL/GenBank/DDBJ whole genome shotgun (WGS) entry which is preliminary data.</text>
</comment>
<protein>
    <recommendedName>
        <fullName evidence="3">ABM domain-containing protein</fullName>
    </recommendedName>
</protein>
<evidence type="ECO:0008006" key="3">
    <source>
        <dbReference type="Google" id="ProtNLM"/>
    </source>
</evidence>
<dbReference type="AlphaFoldDB" id="A0A3S0LC47"/>
<dbReference type="SUPFAM" id="SSF54909">
    <property type="entry name" value="Dimeric alpha+beta barrel"/>
    <property type="match status" value="1"/>
</dbReference>
<keyword evidence="2" id="KW-1185">Reference proteome</keyword>
<reference evidence="1 2" key="1">
    <citation type="submission" date="2018-12" db="EMBL/GenBank/DDBJ databases">
        <title>Bacillus yapensis draft genome sequence.</title>
        <authorList>
            <person name="Yu L."/>
            <person name="Xu X."/>
            <person name="Tang X."/>
        </authorList>
    </citation>
    <scope>NUCLEOTIDE SEQUENCE [LARGE SCALE GENOMIC DNA]</scope>
    <source>
        <strain evidence="1 2">XXST-01</strain>
    </source>
</reference>
<evidence type="ECO:0000313" key="2">
    <source>
        <dbReference type="Proteomes" id="UP000271374"/>
    </source>
</evidence>
<dbReference type="OrthoDB" id="2376332at2"/>
<gene>
    <name evidence="1" type="ORF">EKG37_10605</name>
</gene>
<sequence length="110" mass="13471">MFVKMYQYHIRPDKVEEYLHIQEQSFEIYSRYLQINTIYFRSNEDETKWVEISRYKDEAEYKKSIGLINEHAEIQDLFAQFQSLLVPEKGEIREEDFVEIKEFSQFGGWI</sequence>
<accession>A0A3S0LC47</accession>
<dbReference type="Proteomes" id="UP000271374">
    <property type="component" value="Unassembled WGS sequence"/>
</dbReference>